<dbReference type="Gene3D" id="2.60.40.10">
    <property type="entry name" value="Immunoglobulins"/>
    <property type="match status" value="1"/>
</dbReference>
<dbReference type="InterPro" id="IPR055139">
    <property type="entry name" value="IL18BP-like_dom"/>
</dbReference>
<keyword evidence="4" id="KW-1185">Reference proteome</keyword>
<feature type="signal peptide" evidence="2">
    <location>
        <begin position="1"/>
        <end position="17"/>
    </location>
</feature>
<feature type="compositionally biased region" description="Polar residues" evidence="1">
    <location>
        <begin position="231"/>
        <end position="244"/>
    </location>
</feature>
<organism evidence="4 5">
    <name type="scientific">Trichechus manatus latirostris</name>
    <name type="common">Florida manatee</name>
    <dbReference type="NCBI Taxonomy" id="127582"/>
    <lineage>
        <taxon>Eukaryota</taxon>
        <taxon>Metazoa</taxon>
        <taxon>Chordata</taxon>
        <taxon>Craniata</taxon>
        <taxon>Vertebrata</taxon>
        <taxon>Euteleostomi</taxon>
        <taxon>Mammalia</taxon>
        <taxon>Eutheria</taxon>
        <taxon>Afrotheria</taxon>
        <taxon>Sirenia</taxon>
        <taxon>Trichechidae</taxon>
        <taxon>Trichechus</taxon>
    </lineage>
</organism>
<dbReference type="InterPro" id="IPR013783">
    <property type="entry name" value="Ig-like_fold"/>
</dbReference>
<sequence length="253" mass="27280">MDSLFVILLLHIPQRKGEVVTPGAPAPDTCTMTLRQHRTSDPSPLWVLLLCVHIVSLPARATPIPQSTTATIASAGITPDPYSSWLPTLLTAKQCPALEVTWPEEEVPPNGTLTLSCTGCSRFPFSILYWLGNGSFIEHLPGRLREGSTSRARGSTSTWLRRALVLEELSPALRSTNFSCVLMDPAQVAQRHVILAQLRAGLKTTLPPTQEVLSSSHYPGPQLPSSAGPGISTQCQQQDSNLDQSPGPAYLEG</sequence>
<dbReference type="Proteomes" id="UP000248480">
    <property type="component" value="Unplaced"/>
</dbReference>
<dbReference type="FunCoup" id="A0A2Y9DVS6">
    <property type="interactions" value="74"/>
</dbReference>
<dbReference type="Pfam" id="PF22009">
    <property type="entry name" value="YLDV-IL18BP-like"/>
    <property type="match status" value="1"/>
</dbReference>
<feature type="region of interest" description="Disordered" evidence="1">
    <location>
        <begin position="210"/>
        <end position="253"/>
    </location>
</feature>
<accession>A0A2Y9DVS6</accession>
<dbReference type="KEGG" id="tmu:101350826"/>
<dbReference type="GO" id="GO:0042088">
    <property type="term" value="P:T-helper 1 type immune response"/>
    <property type="evidence" value="ECO:0007669"/>
    <property type="project" value="TreeGrafter"/>
</dbReference>
<name>A0A2Y9DVS6_TRIMA</name>
<dbReference type="GeneID" id="101350826"/>
<dbReference type="PANTHER" id="PTHR14292">
    <property type="entry name" value="INTERLEUKIN-18-BINDING PROTEIN"/>
    <property type="match status" value="1"/>
</dbReference>
<feature type="domain" description="Ig-like" evidence="3">
    <location>
        <begin position="96"/>
        <end position="196"/>
    </location>
</feature>
<evidence type="ECO:0000256" key="2">
    <source>
        <dbReference type="SAM" id="SignalP"/>
    </source>
</evidence>
<dbReference type="STRING" id="127582.A0A2Y9DVS6"/>
<dbReference type="GO" id="GO:0042007">
    <property type="term" value="F:interleukin-18 binding"/>
    <property type="evidence" value="ECO:0007669"/>
    <property type="project" value="InterPro"/>
</dbReference>
<reference evidence="5" key="1">
    <citation type="submission" date="2025-08" db="UniProtKB">
        <authorList>
            <consortium name="RefSeq"/>
        </authorList>
    </citation>
    <scope>IDENTIFICATION</scope>
</reference>
<dbReference type="AlphaFoldDB" id="A0A2Y9DVS6"/>
<dbReference type="PANTHER" id="PTHR14292:SF2">
    <property type="entry name" value="INTERLEUKIN-18-BINDING PROTEIN"/>
    <property type="match status" value="1"/>
</dbReference>
<dbReference type="SUPFAM" id="SSF48726">
    <property type="entry name" value="Immunoglobulin"/>
    <property type="match status" value="1"/>
</dbReference>
<dbReference type="RefSeq" id="XP_004382068.2">
    <property type="nucleotide sequence ID" value="XM_004382011.2"/>
</dbReference>
<proteinExistence type="predicted"/>
<evidence type="ECO:0000256" key="1">
    <source>
        <dbReference type="SAM" id="MobiDB-lite"/>
    </source>
</evidence>
<dbReference type="CTD" id="10068"/>
<evidence type="ECO:0000313" key="5">
    <source>
        <dbReference type="RefSeq" id="XP_004382068.2"/>
    </source>
</evidence>
<feature type="chain" id="PRO_5016143012" evidence="2">
    <location>
        <begin position="18"/>
        <end position="253"/>
    </location>
</feature>
<dbReference type="InParanoid" id="A0A2Y9DVS6"/>
<keyword evidence="2" id="KW-0732">Signal</keyword>
<dbReference type="InterPro" id="IPR036179">
    <property type="entry name" value="Ig-like_dom_sf"/>
</dbReference>
<dbReference type="PROSITE" id="PS50835">
    <property type="entry name" value="IG_LIKE"/>
    <property type="match status" value="1"/>
</dbReference>
<dbReference type="InterPro" id="IPR007110">
    <property type="entry name" value="Ig-like_dom"/>
</dbReference>
<evidence type="ECO:0000259" key="3">
    <source>
        <dbReference type="PROSITE" id="PS50835"/>
    </source>
</evidence>
<evidence type="ECO:0000313" key="4">
    <source>
        <dbReference type="Proteomes" id="UP000248480"/>
    </source>
</evidence>
<dbReference type="GO" id="GO:0005615">
    <property type="term" value="C:extracellular space"/>
    <property type="evidence" value="ECO:0007669"/>
    <property type="project" value="TreeGrafter"/>
</dbReference>
<gene>
    <name evidence="5" type="primary">IL18BP</name>
</gene>
<protein>
    <submittedName>
        <fullName evidence="5">Interleukin-18-binding protein isoform X1</fullName>
    </submittedName>
</protein>
<dbReference type="InterPro" id="IPR039681">
    <property type="entry name" value="IL18BP"/>
</dbReference>